<proteinExistence type="predicted"/>
<accession>A0A364K8G7</accession>
<keyword evidence="1" id="KW-0812">Transmembrane</keyword>
<dbReference type="EMBL" id="QJKK01000001">
    <property type="protein sequence ID" value="RAL26584.1"/>
    <property type="molecule type" value="Genomic_DNA"/>
</dbReference>
<evidence type="ECO:0000259" key="2">
    <source>
        <dbReference type="Pfam" id="PF14343"/>
    </source>
</evidence>
<keyword evidence="1" id="KW-1133">Transmembrane helix</keyword>
<keyword evidence="4" id="KW-1185">Reference proteome</keyword>
<keyword evidence="1" id="KW-0472">Membrane</keyword>
<protein>
    <recommendedName>
        <fullName evidence="2">PrcB C-terminal domain-containing protein</fullName>
    </recommendedName>
</protein>
<name>A0A364K8G7_9BACL</name>
<evidence type="ECO:0000313" key="4">
    <source>
        <dbReference type="Proteomes" id="UP000251213"/>
    </source>
</evidence>
<reference evidence="3 4" key="1">
    <citation type="submission" date="2018-06" db="EMBL/GenBank/DDBJ databases">
        <title>Thermoflavimicrobium daqus sp. nov., a thermophilic microbe isolated from Moutai-flavour Daqu.</title>
        <authorList>
            <person name="Wang X."/>
            <person name="Zhou H."/>
        </authorList>
    </citation>
    <scope>NUCLEOTIDE SEQUENCE [LARGE SCALE GENOMIC DNA]</scope>
    <source>
        <strain evidence="3 4">FBKL4.011</strain>
    </source>
</reference>
<dbReference type="RefSeq" id="WP_113657189.1">
    <property type="nucleotide sequence ID" value="NZ_KZ845663.1"/>
</dbReference>
<dbReference type="Pfam" id="PF14343">
    <property type="entry name" value="PrcB_C"/>
    <property type="match status" value="1"/>
</dbReference>
<dbReference type="OrthoDB" id="2081723at2"/>
<evidence type="ECO:0000256" key="1">
    <source>
        <dbReference type="SAM" id="Phobius"/>
    </source>
</evidence>
<organism evidence="3 4">
    <name type="scientific">Thermoflavimicrobium daqui</name>
    <dbReference type="NCBI Taxonomy" id="2137476"/>
    <lineage>
        <taxon>Bacteria</taxon>
        <taxon>Bacillati</taxon>
        <taxon>Bacillota</taxon>
        <taxon>Bacilli</taxon>
        <taxon>Bacillales</taxon>
        <taxon>Thermoactinomycetaceae</taxon>
        <taxon>Thermoflavimicrobium</taxon>
    </lineage>
</organism>
<dbReference type="Proteomes" id="UP000251213">
    <property type="component" value="Unassembled WGS sequence"/>
</dbReference>
<feature type="domain" description="PrcB C-terminal" evidence="2">
    <location>
        <begin position="43"/>
        <end position="98"/>
    </location>
</feature>
<feature type="transmembrane region" description="Helical" evidence="1">
    <location>
        <begin position="88"/>
        <end position="107"/>
    </location>
</feature>
<dbReference type="InterPro" id="IPR025748">
    <property type="entry name" value="PrcB_C_dom"/>
</dbReference>
<sequence length="117" mass="13859">MSIGFKEISLEEIQQLPQEVVDWFLQQKKEKGIHVFTWKDENYLLITLGMRPNPGYRIEVINVEGDEKETDVFIEEIFPDKDKFYPQVVVYPFVLAVVSGSIRVWLVQPDRQVVRFR</sequence>
<comment type="caution">
    <text evidence="3">The sequence shown here is derived from an EMBL/GenBank/DDBJ whole genome shotgun (WGS) entry which is preliminary data.</text>
</comment>
<evidence type="ECO:0000313" key="3">
    <source>
        <dbReference type="EMBL" id="RAL26584.1"/>
    </source>
</evidence>
<gene>
    <name evidence="3" type="ORF">DL897_00595</name>
</gene>
<dbReference type="AlphaFoldDB" id="A0A364K8G7"/>
<reference evidence="3 4" key="2">
    <citation type="submission" date="2018-06" db="EMBL/GenBank/DDBJ databases">
        <authorList>
            <person name="Zhirakovskaya E."/>
        </authorList>
    </citation>
    <scope>NUCLEOTIDE SEQUENCE [LARGE SCALE GENOMIC DNA]</scope>
    <source>
        <strain evidence="3 4">FBKL4.011</strain>
    </source>
</reference>